<evidence type="ECO:0000256" key="1">
    <source>
        <dbReference type="ARBA" id="ARBA00004418"/>
    </source>
</evidence>
<feature type="chain" id="PRO_5016590748" evidence="3">
    <location>
        <begin position="30"/>
        <end position="509"/>
    </location>
</feature>
<sequence>MFTISRRSLLKISAASGLMAALPGGGAWAAEPKRGGHLVAASGGASTADSLDPRTFGSPYTAVMSGITYNSLIEVHGLDMELRPGLAKSWEPSNGGKSWIFDLVEGATFHNGKAFTSEDVVFSLKRHAEEASRSNMRSIIKGVTDIRADGPNRVIIDLPEANYMFPAMLTAFSLGIVPAGTTTFDGVGTGPYKLKRFSPGEVLEAERNENYFKSDAAFVDSLEFLAINDASALGSAFQSGQIHLTTLLDARTAPLMRQMPNLKIYNTEGRGFICFNMRTDMAPFDNPDMRMALKLAVNRPDMLERVSVGVGRIANDTPVAPSDPVFAADLPQTEYDPKRAKELFDKTGFKGPIVLQTSEAISSRAVDMAVIFQEHAAKAGIPIEVKREPSDGYWETIVGQTPFHVSARSDRPTADAIFSVAFLSTSGNNECKWVNKDFDAAVIAARAEPDLEKRKAFYATAQKICREDGGTIIPFFSSTVEGTTSDLDGFVPSALQMAGYRAIEQVWFA</sequence>
<gene>
    <name evidence="5" type="primary">dppA_13</name>
    <name evidence="5" type="ORF">NCTC10684_05606</name>
</gene>
<dbReference type="Gene3D" id="3.10.105.10">
    <property type="entry name" value="Dipeptide-binding Protein, Domain 3"/>
    <property type="match status" value="1"/>
</dbReference>
<reference evidence="5 6" key="1">
    <citation type="submission" date="2018-06" db="EMBL/GenBank/DDBJ databases">
        <authorList>
            <consortium name="Pathogen Informatics"/>
            <person name="Doyle S."/>
        </authorList>
    </citation>
    <scope>NUCLEOTIDE SEQUENCE [LARGE SCALE GENOMIC DNA]</scope>
    <source>
        <strain evidence="5 6">NCTC10684</strain>
    </source>
</reference>
<evidence type="ECO:0000313" key="5">
    <source>
        <dbReference type="EMBL" id="SUY29373.1"/>
    </source>
</evidence>
<dbReference type="GO" id="GO:0015833">
    <property type="term" value="P:peptide transport"/>
    <property type="evidence" value="ECO:0007669"/>
    <property type="project" value="TreeGrafter"/>
</dbReference>
<organism evidence="5 6">
    <name type="scientific">Aminobacter aminovorans</name>
    <name type="common">Chelatobacter heintzii</name>
    <dbReference type="NCBI Taxonomy" id="83263"/>
    <lineage>
        <taxon>Bacteria</taxon>
        <taxon>Pseudomonadati</taxon>
        <taxon>Pseudomonadota</taxon>
        <taxon>Alphaproteobacteria</taxon>
        <taxon>Hyphomicrobiales</taxon>
        <taxon>Phyllobacteriaceae</taxon>
        <taxon>Aminobacter</taxon>
    </lineage>
</organism>
<comment type="similarity">
    <text evidence="2">Belongs to the bacterial solute-binding protein 5 family.</text>
</comment>
<dbReference type="Pfam" id="PF00496">
    <property type="entry name" value="SBP_bac_5"/>
    <property type="match status" value="1"/>
</dbReference>
<dbReference type="PIRSF" id="PIRSF002741">
    <property type="entry name" value="MppA"/>
    <property type="match status" value="1"/>
</dbReference>
<evidence type="ECO:0000313" key="6">
    <source>
        <dbReference type="Proteomes" id="UP000254701"/>
    </source>
</evidence>
<feature type="domain" description="Solute-binding protein family 5" evidence="4">
    <location>
        <begin position="81"/>
        <end position="428"/>
    </location>
</feature>
<dbReference type="PROSITE" id="PS51318">
    <property type="entry name" value="TAT"/>
    <property type="match status" value="1"/>
</dbReference>
<dbReference type="AlphaFoldDB" id="A0A381IMQ4"/>
<dbReference type="InterPro" id="IPR000914">
    <property type="entry name" value="SBP_5_dom"/>
</dbReference>
<dbReference type="PANTHER" id="PTHR30290">
    <property type="entry name" value="PERIPLASMIC BINDING COMPONENT OF ABC TRANSPORTER"/>
    <property type="match status" value="1"/>
</dbReference>
<dbReference type="InterPro" id="IPR030678">
    <property type="entry name" value="Peptide/Ni-bd"/>
</dbReference>
<dbReference type="Gene3D" id="3.90.76.10">
    <property type="entry name" value="Dipeptide-binding Protein, Domain 1"/>
    <property type="match status" value="1"/>
</dbReference>
<accession>A0A381IMQ4</accession>
<dbReference type="GO" id="GO:1904680">
    <property type="term" value="F:peptide transmembrane transporter activity"/>
    <property type="evidence" value="ECO:0007669"/>
    <property type="project" value="TreeGrafter"/>
</dbReference>
<dbReference type="GO" id="GO:0043190">
    <property type="term" value="C:ATP-binding cassette (ABC) transporter complex"/>
    <property type="evidence" value="ECO:0007669"/>
    <property type="project" value="InterPro"/>
</dbReference>
<evidence type="ECO:0000259" key="4">
    <source>
        <dbReference type="Pfam" id="PF00496"/>
    </source>
</evidence>
<keyword evidence="3" id="KW-0732">Signal</keyword>
<evidence type="ECO:0000256" key="3">
    <source>
        <dbReference type="SAM" id="SignalP"/>
    </source>
</evidence>
<dbReference type="EMBL" id="UFSM01000004">
    <property type="protein sequence ID" value="SUY29373.1"/>
    <property type="molecule type" value="Genomic_DNA"/>
</dbReference>
<dbReference type="InterPro" id="IPR039424">
    <property type="entry name" value="SBP_5"/>
</dbReference>
<name>A0A381IMQ4_AMIAI</name>
<dbReference type="GO" id="GO:0030288">
    <property type="term" value="C:outer membrane-bounded periplasmic space"/>
    <property type="evidence" value="ECO:0007669"/>
    <property type="project" value="UniProtKB-ARBA"/>
</dbReference>
<dbReference type="RefSeq" id="WP_165916035.1">
    <property type="nucleotide sequence ID" value="NZ_BAAAVY010000037.1"/>
</dbReference>
<dbReference type="Proteomes" id="UP000254701">
    <property type="component" value="Unassembled WGS sequence"/>
</dbReference>
<feature type="signal peptide" evidence="3">
    <location>
        <begin position="1"/>
        <end position="29"/>
    </location>
</feature>
<dbReference type="CDD" id="cd08503">
    <property type="entry name" value="PBP2_NikA_DppA_OppA_like_17"/>
    <property type="match status" value="1"/>
</dbReference>
<evidence type="ECO:0000256" key="2">
    <source>
        <dbReference type="ARBA" id="ARBA00005695"/>
    </source>
</evidence>
<comment type="subcellular location">
    <subcellularLocation>
        <location evidence="1">Periplasm</location>
    </subcellularLocation>
</comment>
<dbReference type="SUPFAM" id="SSF53850">
    <property type="entry name" value="Periplasmic binding protein-like II"/>
    <property type="match status" value="1"/>
</dbReference>
<proteinExistence type="inferred from homology"/>
<dbReference type="InterPro" id="IPR006311">
    <property type="entry name" value="TAT_signal"/>
</dbReference>
<dbReference type="Gene3D" id="3.40.190.10">
    <property type="entry name" value="Periplasmic binding protein-like II"/>
    <property type="match status" value="1"/>
</dbReference>
<protein>
    <submittedName>
        <fullName evidence="5">Dipeptide-binding protein</fullName>
    </submittedName>
</protein>